<dbReference type="KEGG" id="hme:HFX_2595"/>
<feature type="region of interest" description="Disordered" evidence="1">
    <location>
        <begin position="1"/>
        <end position="32"/>
    </location>
</feature>
<dbReference type="EMBL" id="CP039139">
    <property type="protein sequence ID" value="QCQ76291.1"/>
    <property type="molecule type" value="Genomic_DNA"/>
</dbReference>
<dbReference type="RefSeq" id="WP_004060056.1">
    <property type="nucleotide sequence ID" value="NC_017941.2"/>
</dbReference>
<dbReference type="Proteomes" id="UP000299011">
    <property type="component" value="Chromosome"/>
</dbReference>
<dbReference type="PaxDb" id="523841-HFX_2595"/>
<evidence type="ECO:0000313" key="8">
    <source>
        <dbReference type="Proteomes" id="UP000011603"/>
    </source>
</evidence>
<reference evidence="3 7" key="2">
    <citation type="journal article" date="2012" name="J. Bacteriol.">
        <title>Complete genome sequence of the metabolically versatile halophilic archaeon Haloferax mediterranei, a poly(3-hydroxybutyrate-co-3-hydroxyvalerate) producer.</title>
        <authorList>
            <person name="Han J."/>
            <person name="Zhang F."/>
            <person name="Hou J."/>
            <person name="Liu X."/>
            <person name="Li M."/>
            <person name="Liu H."/>
            <person name="Cai L."/>
            <person name="Zhang B."/>
            <person name="Chen Y."/>
            <person name="Zhou J."/>
            <person name="Hu S."/>
            <person name="Xiang H."/>
        </authorList>
    </citation>
    <scope>NUCLEOTIDE SEQUENCE [LARGE SCALE GENOMIC DNA]</scope>
    <source>
        <strain evidence="7">ATCC 33500 / DSM 1411 / JCM 8866 / NBRC 14739 / NCIMB 2177 / R-4</strain>
        <strain evidence="3">CGMCC 1.2087</strain>
    </source>
</reference>
<dbReference type="PATRIC" id="fig|523841.21.peg.2977"/>
<dbReference type="HOGENOM" id="CLU_2419932_0_0_2"/>
<evidence type="ECO:0000313" key="5">
    <source>
        <dbReference type="EMBL" id="ELZ99129.1"/>
    </source>
</evidence>
<dbReference type="GeneID" id="40157512"/>
<sequence>MAIKTPAQPTRPLEPDRPLWETVETSPTTASRAVCPPTVVEHRQLSQKNFGEAHLVWRCDDCGELGPLTAFPTACPGCGAGREALFYCTED</sequence>
<dbReference type="Proteomes" id="UP000006469">
    <property type="component" value="Chromosome"/>
</dbReference>
<dbReference type="EMBL" id="AOLO01000012">
    <property type="protein sequence ID" value="ELZ99129.1"/>
    <property type="molecule type" value="Genomic_DNA"/>
</dbReference>
<dbReference type="STRING" id="523841.HFX_2595"/>
<reference evidence="4 9" key="4">
    <citation type="submission" date="2014-04" db="EMBL/GenBank/DDBJ databases">
        <title>Transcriptional profiles of Haloferax mediterranei on the basis of nitrogen availability.</title>
        <authorList>
            <person name="Bautista V."/>
        </authorList>
    </citation>
    <scope>NUCLEOTIDE SEQUENCE [LARGE SCALE GENOMIC DNA]</scope>
    <source>
        <strain evidence="4">ATCC 33500</strain>
        <strain evidence="9">ATCC 33500 / DSM 1411 / JCM 8866 / NBRC 14739 / NCIMB 2177 / R-4</strain>
    </source>
</reference>
<dbReference type="EMBL" id="CP001868">
    <property type="protein sequence ID" value="AFK20273.1"/>
    <property type="molecule type" value="Genomic_DNA"/>
</dbReference>
<proteinExistence type="predicted"/>
<protein>
    <recommendedName>
        <fullName evidence="2">DUF7130 domain-containing protein</fullName>
    </recommendedName>
</protein>
<evidence type="ECO:0000256" key="1">
    <source>
        <dbReference type="SAM" id="MobiDB-lite"/>
    </source>
</evidence>
<gene>
    <name evidence="3" type="ordered locus">HFX_2595</name>
    <name evidence="4" type="ORF">BM92_13780</name>
    <name evidence="5" type="ORF">C439_14759</name>
    <name evidence="6" type="ORF">E6P09_13805</name>
</gene>
<evidence type="ECO:0000259" key="2">
    <source>
        <dbReference type="Pfam" id="PF23458"/>
    </source>
</evidence>
<accession>I3R7R3</accession>
<organism evidence="3 7">
    <name type="scientific">Haloferax mediterranei (strain ATCC 33500 / DSM 1411 / JCM 8866 / NBRC 14739 / NCIMB 2177 / R-4)</name>
    <name type="common">Halobacterium mediterranei</name>
    <dbReference type="NCBI Taxonomy" id="523841"/>
    <lineage>
        <taxon>Archaea</taxon>
        <taxon>Methanobacteriati</taxon>
        <taxon>Methanobacteriota</taxon>
        <taxon>Stenosarchaea group</taxon>
        <taxon>Halobacteria</taxon>
        <taxon>Halobacteriales</taxon>
        <taxon>Haloferacaceae</taxon>
        <taxon>Haloferax</taxon>
    </lineage>
</organism>
<dbReference type="Pfam" id="PF23458">
    <property type="entry name" value="DUF7130"/>
    <property type="match status" value="1"/>
</dbReference>
<feature type="domain" description="DUF7130" evidence="2">
    <location>
        <begin position="42"/>
        <end position="91"/>
    </location>
</feature>
<dbReference type="InterPro" id="IPR055554">
    <property type="entry name" value="DUF7130"/>
</dbReference>
<evidence type="ECO:0000313" key="4">
    <source>
        <dbReference type="EMBL" id="AHZ23644.1"/>
    </source>
</evidence>
<dbReference type="EMBL" id="CP007551">
    <property type="protein sequence ID" value="AHZ23644.1"/>
    <property type="molecule type" value="Genomic_DNA"/>
</dbReference>
<dbReference type="AlphaFoldDB" id="I3R7R3"/>
<dbReference type="OrthoDB" id="45654at2157"/>
<reference evidence="3" key="5">
    <citation type="submission" date="2014-05" db="EMBL/GenBank/DDBJ databases">
        <authorList>
            <person name="Wang L."/>
            <person name="Yang H."/>
            <person name="Xiang H."/>
        </authorList>
    </citation>
    <scope>NUCLEOTIDE SEQUENCE</scope>
    <source>
        <strain evidence="3">CGMCC 1.2087</strain>
    </source>
</reference>
<dbReference type="Proteomes" id="UP000027075">
    <property type="component" value="Chromosome"/>
</dbReference>
<reference evidence="5 8" key="3">
    <citation type="journal article" date="2014" name="PLoS Genet.">
        <title>Phylogenetically driven sequencing of extremely halophilic archaea reveals strategies for static and dynamic osmo-response.</title>
        <authorList>
            <person name="Becker E.A."/>
            <person name="Seitzer P.M."/>
            <person name="Tritt A."/>
            <person name="Larsen D."/>
            <person name="Krusor M."/>
            <person name="Yao A.I."/>
            <person name="Wu D."/>
            <person name="Madern D."/>
            <person name="Eisen J.A."/>
            <person name="Darling A.E."/>
            <person name="Facciotti M.T."/>
        </authorList>
    </citation>
    <scope>NUCLEOTIDE SEQUENCE [LARGE SCALE GENOMIC DNA]</scope>
    <source>
        <strain evidence="5">ATCC 33500</strain>
        <strain evidence="8">ATCC 33500 / DSM 1411 / JCM 8866 / NBRC 14739 / NCIMB 2177 / R-4</strain>
    </source>
</reference>
<dbReference type="Proteomes" id="UP000011603">
    <property type="component" value="Unassembled WGS sequence"/>
</dbReference>
<evidence type="ECO:0000313" key="7">
    <source>
        <dbReference type="Proteomes" id="UP000006469"/>
    </source>
</evidence>
<reference evidence="6 10" key="6">
    <citation type="submission" date="2019-04" db="EMBL/GenBank/DDBJ databases">
        <title>Methylomes of two halophilic Archaea, Haloarcula marismortui and Haloferax mediterranei.</title>
        <authorList>
            <person name="DasSarma S."/>
            <person name="DasSarma P."/>
            <person name="DasSarma S."/>
            <person name="Fomenkov A."/>
            <person name="Vincze T."/>
            <person name="Anton B.P."/>
            <person name="Roberts R.J."/>
        </authorList>
    </citation>
    <scope>NUCLEOTIDE SEQUENCE [LARGE SCALE GENOMIC DNA]</scope>
    <source>
        <strain evidence="6">ATCC 33500</strain>
        <strain evidence="10">ATCC 33500 / DSM 1411 / JCM 8866 / NBRC 14739 / NCIMB 2177 / R-4</strain>
    </source>
</reference>
<evidence type="ECO:0000313" key="6">
    <source>
        <dbReference type="EMBL" id="QCQ76291.1"/>
    </source>
</evidence>
<evidence type="ECO:0000313" key="10">
    <source>
        <dbReference type="Proteomes" id="UP000299011"/>
    </source>
</evidence>
<evidence type="ECO:0000313" key="9">
    <source>
        <dbReference type="Proteomes" id="UP000027075"/>
    </source>
</evidence>
<keyword evidence="8" id="KW-1185">Reference proteome</keyword>
<dbReference type="eggNOG" id="arCOG07989">
    <property type="taxonomic scope" value="Archaea"/>
</dbReference>
<reference evidence="3" key="1">
    <citation type="journal article" date="2012" name="Appl. Environ. Microbiol.">
        <title>Identification of the haloarchaeal phasin (PhaP) that functions in polyhydroxyalkanoate accumulation and granule formation in Haloferax mediterranei.</title>
        <authorList>
            <person name="Cai S."/>
            <person name="Cai L."/>
            <person name="Liu H."/>
            <person name="Liu X."/>
            <person name="Han J."/>
            <person name="Zhou J."/>
            <person name="Xiang H."/>
        </authorList>
    </citation>
    <scope>NUCLEOTIDE SEQUENCE</scope>
    <source>
        <strain evidence="3">CGMCC 1.2087</strain>
    </source>
</reference>
<dbReference type="SUPFAM" id="SSF57802">
    <property type="entry name" value="Rubredoxin-like"/>
    <property type="match status" value="1"/>
</dbReference>
<evidence type="ECO:0000313" key="3">
    <source>
        <dbReference type="EMBL" id="AFK20273.1"/>
    </source>
</evidence>
<name>I3R7R3_HALMT</name>